<feature type="region of interest" description="Disordered" evidence="7">
    <location>
        <begin position="1349"/>
        <end position="1476"/>
    </location>
</feature>
<comment type="subcellular location">
    <subcellularLocation>
        <location evidence="1 6">Membrane</location>
        <topology evidence="1 6">Multi-pass membrane protein</topology>
    </subcellularLocation>
</comment>
<feature type="compositionally biased region" description="Basic and acidic residues" evidence="7">
    <location>
        <begin position="1268"/>
        <end position="1295"/>
    </location>
</feature>
<reference evidence="9" key="3">
    <citation type="submission" date="2025-09" db="UniProtKB">
        <authorList>
            <consortium name="Ensembl"/>
        </authorList>
    </citation>
    <scope>IDENTIFICATION</scope>
</reference>
<feature type="compositionally biased region" description="Basic residues" evidence="7">
    <location>
        <begin position="315"/>
        <end position="328"/>
    </location>
</feature>
<keyword evidence="10" id="KW-1185">Reference proteome</keyword>
<dbReference type="Proteomes" id="UP000694556">
    <property type="component" value="Chromosome 29"/>
</dbReference>
<feature type="transmembrane region" description="Helical" evidence="6">
    <location>
        <begin position="848"/>
        <end position="871"/>
    </location>
</feature>
<name>A0A8C3GJU9_CAIMO</name>
<keyword evidence="4 6" id="KW-1133">Transmembrane helix</keyword>
<reference evidence="9" key="2">
    <citation type="submission" date="2025-08" db="UniProtKB">
        <authorList>
            <consortium name="Ensembl"/>
        </authorList>
    </citation>
    <scope>IDENTIFICATION</scope>
</reference>
<keyword evidence="5 6" id="KW-0472">Membrane</keyword>
<evidence type="ECO:0000256" key="2">
    <source>
        <dbReference type="ARBA" id="ARBA00009671"/>
    </source>
</evidence>
<evidence type="ECO:0000256" key="3">
    <source>
        <dbReference type="ARBA" id="ARBA00022692"/>
    </source>
</evidence>
<dbReference type="InterPro" id="IPR007632">
    <property type="entry name" value="Anoctamin"/>
</dbReference>
<feature type="region of interest" description="Disordered" evidence="7">
    <location>
        <begin position="239"/>
        <end position="278"/>
    </location>
</feature>
<accession>A0A8C3GJU9</accession>
<evidence type="ECO:0000313" key="9">
    <source>
        <dbReference type="Ensembl" id="ENSCMMP00000014832.1"/>
    </source>
</evidence>
<evidence type="ECO:0000256" key="1">
    <source>
        <dbReference type="ARBA" id="ARBA00004141"/>
    </source>
</evidence>
<dbReference type="Pfam" id="PF04547">
    <property type="entry name" value="Anoctamin"/>
    <property type="match status" value="1"/>
</dbReference>
<evidence type="ECO:0000256" key="7">
    <source>
        <dbReference type="SAM" id="MobiDB-lite"/>
    </source>
</evidence>
<feature type="transmembrane region" description="Helical" evidence="6">
    <location>
        <begin position="764"/>
        <end position="787"/>
    </location>
</feature>
<evidence type="ECO:0000313" key="10">
    <source>
        <dbReference type="Proteomes" id="UP000694556"/>
    </source>
</evidence>
<protein>
    <recommendedName>
        <fullName evidence="6">Anoctamin</fullName>
    </recommendedName>
</protein>
<proteinExistence type="inferred from homology"/>
<keyword evidence="3 6" id="KW-0812">Transmembrane</keyword>
<comment type="similarity">
    <text evidence="2 6">Belongs to the anoctamin family.</text>
</comment>
<sequence>MGRVPAWSRAWRPRGDTPVPTRNVSLPAPSRPCSCASAHNAGLVLGQALPRRREGVFCVRGGRGVPPGCSGCRASRAEPCRAVPSSPEPFCSFAHGAGTGRLFISAPAHPEPPAAGEMSLSGLSRRWGPALLWDGGPGAGAHPLGWNRSGTGPEQVRHFLFFWGRRAQCQQDFLCPGTFPALGLAVVTSPVPWLSRGKLRHGGSRVLLACRGGSDGTVGASSCPPCRFGMRRVPVQCERGDGGTGHGDSEPPWHGHPRAGQGLCPYKSPSRGVTRGPWGPSPSPLFAAARGLPGFPWRPAAFSLSPFFLPFSISRRRGPAGARPRRGAAGRGEHGVGGGHPGGHRGSRPCQVAPPPPPPRQLSGFFSGIGSCRRRNLSRGRRHLAATRWHGHRWGHTGVPVPLFVPAAESLLIQGPDPAVGLRVEVGEGGLGVPAAVHPLRPPPLADKLFGKRLLQAGRYIMSHKAWMKTVPTENCDVLMTFPDTTDDHTLLWLLNHIRLGIPELIVQVRHHKHTRVYAFFVTATYESLLRGADEIGLRKPVKAEFGGGMRSFSCEEDYIYENIENELYFFTSQERQNIIRYWLENLRAKQGEALHNIHFLEGQPIIPELAARGVIQQVFPLHEQRILKRLMKSWVQAICEAQPLDEICDYFGVKIAMYFAWLGFYTSAMVYPAVFGSILYTFTESDQTSQDICCVVFAIFNVIWATLFLEEWKRRGAEFAYKWGTLDTPAESIEEPRPQFRGIKRISPVTSAEEFYYPPWKRLLFQCLVSLPVCLACLSFVFLIMLGCFQLQEFVLSIKELPRIIRFLPKIVLAVIVTTCDEVYKKIAYWLNDMENYRLQSAYEKHLIIKIVLFQFVNSYLSLFYIGFYLKDMERLKEMLATLLITRQFLQNVKEVSQPHLYRRLRRGDLSLRSLREVAHAVLRLLARPRGPPAPGAAPEGSRGEKKCLNGGCGVPEEEEEEEERRESDSEDESALDCGLKLKKVSFIEKAERRGTEPGGPEDESFLEEGSPTMVEKGMDPASVFELGEDEDEAEGPPGSPVKAAEPVAVLRGGRRRRAAESREEEEGEEEGRKRNRASWIDPPEEDYSTQLTQAEVESCMKKYEDTFQDYQEMFIQFGYVVLFSSAFPLAAMCALVNNVIEIRSDAFKLCTGLQRPFGQRVESIGQWQKVMEAMGVLAIVVNCYLIAQCGQLQRLFPWLSPEGAIISVVVLEHFALLLKYVIQVAIPDIPAWVAEEMAKLEYQRREAFKKHERQAQHHFQQQQRRKREEEERQRHAEYQARKERESSRDEAKPEAAGQDPAHEKSQGKGKGSGGASHGSDKPKRPSSLLATNNVMKLKQIIPLQGKFLSGGAGAGSTAAARSPQSPTGSDNKLPGFLSFKFLKSPETKRDAGTEKVQSPTKPFNPGKLFNFGKSEGASGNGAAATASPQPRPGPSTDGGERPGPSKSHLNGVPEDGGREEPEPRAEEESGGYKL</sequence>
<feature type="region of interest" description="Disordered" evidence="7">
    <location>
        <begin position="1031"/>
        <end position="1090"/>
    </location>
</feature>
<evidence type="ECO:0000259" key="8">
    <source>
        <dbReference type="Pfam" id="PF04547"/>
    </source>
</evidence>
<evidence type="ECO:0000256" key="4">
    <source>
        <dbReference type="ARBA" id="ARBA00022989"/>
    </source>
</evidence>
<reference evidence="9" key="1">
    <citation type="submission" date="2018-09" db="EMBL/GenBank/DDBJ databases">
        <title>Common duck and Muscovy duck high density SNP chip.</title>
        <authorList>
            <person name="Vignal A."/>
            <person name="Thebault N."/>
            <person name="Warren W.C."/>
        </authorList>
    </citation>
    <scope>NUCLEOTIDE SEQUENCE [LARGE SCALE GENOMIC DNA]</scope>
</reference>
<feature type="region of interest" description="Disordered" evidence="7">
    <location>
        <begin position="1"/>
        <end position="22"/>
    </location>
</feature>
<feature type="compositionally biased region" description="Acidic residues" evidence="7">
    <location>
        <begin position="957"/>
        <end position="976"/>
    </location>
</feature>
<dbReference type="PANTHER" id="PTHR12308">
    <property type="entry name" value="ANOCTAMIN"/>
    <property type="match status" value="1"/>
</dbReference>
<feature type="compositionally biased region" description="Basic and acidic residues" evidence="7">
    <location>
        <begin position="1385"/>
        <end position="1395"/>
    </location>
</feature>
<organism evidence="9 10">
    <name type="scientific">Cairina moschata</name>
    <name type="common">Muscovy duck</name>
    <dbReference type="NCBI Taxonomy" id="8855"/>
    <lineage>
        <taxon>Eukaryota</taxon>
        <taxon>Metazoa</taxon>
        <taxon>Chordata</taxon>
        <taxon>Craniata</taxon>
        <taxon>Vertebrata</taxon>
        <taxon>Euteleostomi</taxon>
        <taxon>Archelosauria</taxon>
        <taxon>Archosauria</taxon>
        <taxon>Dinosauria</taxon>
        <taxon>Saurischia</taxon>
        <taxon>Theropoda</taxon>
        <taxon>Coelurosauria</taxon>
        <taxon>Aves</taxon>
        <taxon>Neognathae</taxon>
        <taxon>Galloanserae</taxon>
        <taxon>Anseriformes</taxon>
        <taxon>Anatidae</taxon>
        <taxon>Anatinae</taxon>
        <taxon>Cairina</taxon>
    </lineage>
</organism>
<evidence type="ECO:0000256" key="5">
    <source>
        <dbReference type="ARBA" id="ARBA00023136"/>
    </source>
</evidence>
<feature type="region of interest" description="Disordered" evidence="7">
    <location>
        <begin position="1251"/>
        <end position="1329"/>
    </location>
</feature>
<feature type="region of interest" description="Disordered" evidence="7">
    <location>
        <begin position="992"/>
        <end position="1018"/>
    </location>
</feature>
<feature type="region of interest" description="Disordered" evidence="7">
    <location>
        <begin position="930"/>
        <end position="977"/>
    </location>
</feature>
<dbReference type="GO" id="GO:0005886">
    <property type="term" value="C:plasma membrane"/>
    <property type="evidence" value="ECO:0007669"/>
    <property type="project" value="TreeGrafter"/>
</dbReference>
<feature type="compositionally biased region" description="Low complexity" evidence="7">
    <location>
        <begin position="1416"/>
        <end position="1429"/>
    </location>
</feature>
<dbReference type="GO" id="GO:0005254">
    <property type="term" value="F:chloride channel activity"/>
    <property type="evidence" value="ECO:0007669"/>
    <property type="project" value="TreeGrafter"/>
</dbReference>
<dbReference type="Ensembl" id="ENSCMMT00000016330.1">
    <property type="protein sequence ID" value="ENSCMMP00000014832.1"/>
    <property type="gene ID" value="ENSCMMG00000009446.1"/>
</dbReference>
<dbReference type="InterPro" id="IPR049452">
    <property type="entry name" value="Anoctamin_TM"/>
</dbReference>
<feature type="transmembrane region" description="Helical" evidence="6">
    <location>
        <begin position="659"/>
        <end position="681"/>
    </location>
</feature>
<feature type="region of interest" description="Disordered" evidence="7">
    <location>
        <begin position="315"/>
        <end position="360"/>
    </location>
</feature>
<feature type="compositionally biased region" description="Basic and acidic residues" evidence="7">
    <location>
        <begin position="1457"/>
        <end position="1469"/>
    </location>
</feature>
<feature type="domain" description="Anoctamin transmembrane" evidence="8">
    <location>
        <begin position="648"/>
        <end position="1241"/>
    </location>
</feature>
<feature type="transmembrane region" description="Helical" evidence="6">
    <location>
        <begin position="693"/>
        <end position="710"/>
    </location>
</feature>
<evidence type="ECO:0000256" key="6">
    <source>
        <dbReference type="RuleBase" id="RU280814"/>
    </source>
</evidence>
<comment type="caution">
    <text evidence="6">Lacks conserved residue(s) required for the propagation of feature annotation.</text>
</comment>
<dbReference type="PANTHER" id="PTHR12308:SF51">
    <property type="entry name" value="ANOCTAMIN-8"/>
    <property type="match status" value="1"/>
</dbReference>